<dbReference type="OrthoDB" id="9785929at2"/>
<dbReference type="InterPro" id="IPR003265">
    <property type="entry name" value="HhH-GPD_domain"/>
</dbReference>
<evidence type="ECO:0000256" key="4">
    <source>
        <dbReference type="ARBA" id="ARBA00023204"/>
    </source>
</evidence>
<comment type="catalytic activity">
    <reaction evidence="1">
        <text>Hydrolysis of alkylated DNA, releasing 3-methyladenine, 3-methylguanine, 7-methylguanine and 7-methyladenine.</text>
        <dbReference type="EC" id="3.2.2.21"/>
    </reaction>
</comment>
<protein>
    <recommendedName>
        <fullName evidence="2">DNA-3-methyladenine glycosylase II</fullName>
        <ecNumber evidence="2">3.2.2.21</ecNumber>
    </recommendedName>
</protein>
<name>A0A5D0CLG1_9BACL</name>
<dbReference type="PANTHER" id="PTHR43003">
    <property type="entry name" value="DNA-3-METHYLADENINE GLYCOSYLASE"/>
    <property type="match status" value="1"/>
</dbReference>
<evidence type="ECO:0000259" key="5">
    <source>
        <dbReference type="SMART" id="SM00278"/>
    </source>
</evidence>
<evidence type="ECO:0000256" key="1">
    <source>
        <dbReference type="ARBA" id="ARBA00000086"/>
    </source>
</evidence>
<dbReference type="Pfam" id="PF00730">
    <property type="entry name" value="HhH-GPD"/>
    <property type="match status" value="1"/>
</dbReference>
<keyword evidence="3" id="KW-0227">DNA damage</keyword>
<dbReference type="SMART" id="SM00478">
    <property type="entry name" value="ENDO3c"/>
    <property type="match status" value="1"/>
</dbReference>
<dbReference type="Gene3D" id="1.10.340.30">
    <property type="entry name" value="Hypothetical protein, domain 2"/>
    <property type="match status" value="1"/>
</dbReference>
<sequence length="204" mass="22724">MSGLSIKYFDYGQEQIDYLTQADPDLGEAIARIGRPERPVIPDLFTALVHAVIGQLVSTKAVNTIWGRMQERFGEISPGSLASRSADEIQGCGMTMKKALCIWEIARKAAEGELDFSGLSRLGDEDIITELMRLKGVGRWTAEMLLLHSLERPDVVSWGDLAIRRGMMRLYGLSALTKAQFDAYRARYSPYGSVASIYLWELSV</sequence>
<dbReference type="InterPro" id="IPR051912">
    <property type="entry name" value="Alkylbase_DNA_Glycosylase/TA"/>
</dbReference>
<proteinExistence type="predicted"/>
<gene>
    <name evidence="7" type="ORF">FRY98_24045</name>
</gene>
<keyword evidence="8" id="KW-1185">Reference proteome</keyword>
<evidence type="ECO:0000313" key="8">
    <source>
        <dbReference type="Proteomes" id="UP000325218"/>
    </source>
</evidence>
<dbReference type="GO" id="GO:0008725">
    <property type="term" value="F:DNA-3-methyladenine glycosylase activity"/>
    <property type="evidence" value="ECO:0007669"/>
    <property type="project" value="TreeGrafter"/>
</dbReference>
<dbReference type="SUPFAM" id="SSF48150">
    <property type="entry name" value="DNA-glycosylase"/>
    <property type="match status" value="1"/>
</dbReference>
<evidence type="ECO:0000313" key="7">
    <source>
        <dbReference type="EMBL" id="TYA10849.1"/>
    </source>
</evidence>
<dbReference type="GO" id="GO:0006285">
    <property type="term" value="P:base-excision repair, AP site formation"/>
    <property type="evidence" value="ECO:0007669"/>
    <property type="project" value="TreeGrafter"/>
</dbReference>
<evidence type="ECO:0000256" key="2">
    <source>
        <dbReference type="ARBA" id="ARBA00012000"/>
    </source>
</evidence>
<dbReference type="EC" id="3.2.2.21" evidence="2"/>
<dbReference type="GO" id="GO:0005737">
    <property type="term" value="C:cytoplasm"/>
    <property type="evidence" value="ECO:0007669"/>
    <property type="project" value="TreeGrafter"/>
</dbReference>
<keyword evidence="4" id="KW-0234">DNA repair</keyword>
<dbReference type="CDD" id="cd00056">
    <property type="entry name" value="ENDO3c"/>
    <property type="match status" value="1"/>
</dbReference>
<dbReference type="InterPro" id="IPR011257">
    <property type="entry name" value="DNA_glycosylase"/>
</dbReference>
<dbReference type="Gene3D" id="1.10.1670.40">
    <property type="match status" value="1"/>
</dbReference>
<dbReference type="SMART" id="SM00278">
    <property type="entry name" value="HhH1"/>
    <property type="match status" value="1"/>
</dbReference>
<dbReference type="GO" id="GO:0006307">
    <property type="term" value="P:DNA alkylation repair"/>
    <property type="evidence" value="ECO:0007669"/>
    <property type="project" value="TreeGrafter"/>
</dbReference>
<reference evidence="7 8" key="1">
    <citation type="submission" date="2019-08" db="EMBL/GenBank/DDBJ databases">
        <title>Genome sequencing of Paenibacillus faecis DSM 23593(T).</title>
        <authorList>
            <person name="Kook J.-K."/>
            <person name="Park S.-N."/>
            <person name="Lim Y.K."/>
        </authorList>
    </citation>
    <scope>NUCLEOTIDE SEQUENCE [LARGE SCALE GENOMIC DNA]</scope>
    <source>
        <strain evidence="7 8">DSM 23593</strain>
    </source>
</reference>
<dbReference type="RefSeq" id="WP_148456904.1">
    <property type="nucleotide sequence ID" value="NZ_VSDO01000005.1"/>
</dbReference>
<dbReference type="GO" id="GO:0032131">
    <property type="term" value="F:alkylated DNA binding"/>
    <property type="evidence" value="ECO:0007669"/>
    <property type="project" value="TreeGrafter"/>
</dbReference>
<dbReference type="EMBL" id="VSDO01000005">
    <property type="protein sequence ID" value="TYA10849.1"/>
    <property type="molecule type" value="Genomic_DNA"/>
</dbReference>
<feature type="domain" description="Helix-hairpin-helix DNA-binding motif class 1" evidence="5">
    <location>
        <begin position="129"/>
        <end position="148"/>
    </location>
</feature>
<organism evidence="7 8">
    <name type="scientific">Paenibacillus faecis</name>
    <dbReference type="NCBI Taxonomy" id="862114"/>
    <lineage>
        <taxon>Bacteria</taxon>
        <taxon>Bacillati</taxon>
        <taxon>Bacillota</taxon>
        <taxon>Bacilli</taxon>
        <taxon>Bacillales</taxon>
        <taxon>Paenibacillaceae</taxon>
        <taxon>Paenibacillus</taxon>
    </lineage>
</organism>
<dbReference type="GO" id="GO:0032993">
    <property type="term" value="C:protein-DNA complex"/>
    <property type="evidence" value="ECO:0007669"/>
    <property type="project" value="TreeGrafter"/>
</dbReference>
<dbReference type="AlphaFoldDB" id="A0A5D0CLG1"/>
<evidence type="ECO:0000259" key="6">
    <source>
        <dbReference type="SMART" id="SM00478"/>
    </source>
</evidence>
<dbReference type="PANTHER" id="PTHR43003:SF5">
    <property type="entry name" value="DNA-3-METHYLADENINE GLYCOSYLASE"/>
    <property type="match status" value="1"/>
</dbReference>
<dbReference type="Proteomes" id="UP000325218">
    <property type="component" value="Unassembled WGS sequence"/>
</dbReference>
<feature type="domain" description="HhH-GPD" evidence="6">
    <location>
        <begin position="53"/>
        <end position="203"/>
    </location>
</feature>
<evidence type="ECO:0000256" key="3">
    <source>
        <dbReference type="ARBA" id="ARBA00022763"/>
    </source>
</evidence>
<accession>A0A5D0CLG1</accession>
<comment type="caution">
    <text evidence="7">The sequence shown here is derived from an EMBL/GenBank/DDBJ whole genome shotgun (WGS) entry which is preliminary data.</text>
</comment>
<dbReference type="InterPro" id="IPR003583">
    <property type="entry name" value="Hlx-hairpin-Hlx_DNA-bd_motif"/>
</dbReference>
<dbReference type="GO" id="GO:0043916">
    <property type="term" value="F:DNA-7-methylguanine glycosylase activity"/>
    <property type="evidence" value="ECO:0007669"/>
    <property type="project" value="TreeGrafter"/>
</dbReference>